<dbReference type="GeneTree" id="ENSGT00530000063666"/>
<keyword evidence="10" id="KW-1185">Reference proteome</keyword>
<feature type="transmembrane region" description="Helical" evidence="7">
    <location>
        <begin position="177"/>
        <end position="193"/>
    </location>
</feature>
<comment type="similarity">
    <text evidence="2">Belongs to the apolipoprotein O/MICOS complex subunit Mic27 family.</text>
</comment>
<dbReference type="Pfam" id="PF09769">
    <property type="entry name" value="ApoO"/>
    <property type="match status" value="1"/>
</dbReference>
<keyword evidence="5 7" id="KW-0496">Mitochondrion</keyword>
<keyword evidence="7" id="KW-0999">Mitochondrion inner membrane</keyword>
<accession>A0A3Q2QRC7</accession>
<evidence type="ECO:0000256" key="7">
    <source>
        <dbReference type="RuleBase" id="RU363021"/>
    </source>
</evidence>
<evidence type="ECO:0000256" key="3">
    <source>
        <dbReference type="ARBA" id="ARBA00022692"/>
    </source>
</evidence>
<comment type="function">
    <text evidence="7">Component of the MICOS complex, a large protein complex of the mitochondrial inner membrane that plays crucial roles in the maintenance of crista junctions, inner membrane architecture, and formation of contact sites to the outer membrane.</text>
</comment>
<dbReference type="AlphaFoldDB" id="A0A3Q2QRC7"/>
<protein>
    <recommendedName>
        <fullName evidence="7">MICOS complex subunit</fullName>
    </recommendedName>
</protein>
<dbReference type="STRING" id="8078.ENSFHEP00000029397"/>
<reference evidence="9" key="1">
    <citation type="submission" date="2025-08" db="UniProtKB">
        <authorList>
            <consortium name="Ensembl"/>
        </authorList>
    </citation>
    <scope>IDENTIFICATION</scope>
</reference>
<evidence type="ECO:0000256" key="4">
    <source>
        <dbReference type="ARBA" id="ARBA00022989"/>
    </source>
</evidence>
<dbReference type="InterPro" id="IPR033182">
    <property type="entry name" value="MIC26/MIC27_animal"/>
</dbReference>
<comment type="subcellular location">
    <subcellularLocation>
        <location evidence="7">Mitochondrion inner membrane</location>
    </subcellularLocation>
    <subcellularLocation>
        <location evidence="1">Mitochondrion membrane</location>
    </subcellularLocation>
</comment>
<evidence type="ECO:0000256" key="1">
    <source>
        <dbReference type="ARBA" id="ARBA00004325"/>
    </source>
</evidence>
<evidence type="ECO:0000256" key="6">
    <source>
        <dbReference type="ARBA" id="ARBA00023136"/>
    </source>
</evidence>
<comment type="subunit">
    <text evidence="7">Component of the mitochondrial contact site and cristae organizing system (MICOS) complex.</text>
</comment>
<feature type="region of interest" description="Disordered" evidence="8">
    <location>
        <begin position="228"/>
        <end position="255"/>
    </location>
</feature>
<evidence type="ECO:0000313" key="9">
    <source>
        <dbReference type="Ensembl" id="ENSFHEP00000029397.1"/>
    </source>
</evidence>
<sequence length="255" mass="27401">MFCLFFCPSPGGDGGRPNGAGNSLRPCIQGEGSAHRRAGFSRRGTSFPQRFQNGGIGGGVLSQLALIVPLSASLQLNIYTPLSGAASPQLRAGVRLFPRMSLNCFQSSVSCFLDVYYYVIDPPPDFLPRFGTITMAGLLGMFLARKGSRFKRVAVPLGLMSAGASVCYPAQAVSVLKVMLCFVAFLFVGLRRASEVFASEKRCHVIILSISVLVAEIVRHFPCSPPEGSGFKPDPTLMDFGQSSPEDEDLYSTRS</sequence>
<dbReference type="InterPro" id="IPR019166">
    <property type="entry name" value="MIC26/MIC27"/>
</dbReference>
<name>A0A3Q2QRC7_FUNHE</name>
<proteinExistence type="inferred from homology"/>
<dbReference type="GO" id="GO:0042407">
    <property type="term" value="P:cristae formation"/>
    <property type="evidence" value="ECO:0007669"/>
    <property type="project" value="InterPro"/>
</dbReference>
<evidence type="ECO:0000313" key="10">
    <source>
        <dbReference type="Proteomes" id="UP000265000"/>
    </source>
</evidence>
<dbReference type="PANTHER" id="PTHR14564">
    <property type="entry name" value="MICOS COMPLEX SUBUNIT MIC26 / MIC27 FAMILY MEMBER"/>
    <property type="match status" value="1"/>
</dbReference>
<dbReference type="Proteomes" id="UP000265000">
    <property type="component" value="Unplaced"/>
</dbReference>
<dbReference type="GO" id="GO:0061617">
    <property type="term" value="C:MICOS complex"/>
    <property type="evidence" value="ECO:0007669"/>
    <property type="project" value="UniProtKB-UniRule"/>
</dbReference>
<organism evidence="9 10">
    <name type="scientific">Fundulus heteroclitus</name>
    <name type="common">Killifish</name>
    <name type="synonym">Mummichog</name>
    <dbReference type="NCBI Taxonomy" id="8078"/>
    <lineage>
        <taxon>Eukaryota</taxon>
        <taxon>Metazoa</taxon>
        <taxon>Chordata</taxon>
        <taxon>Craniata</taxon>
        <taxon>Vertebrata</taxon>
        <taxon>Euteleostomi</taxon>
        <taxon>Actinopterygii</taxon>
        <taxon>Neopterygii</taxon>
        <taxon>Teleostei</taxon>
        <taxon>Neoteleostei</taxon>
        <taxon>Acanthomorphata</taxon>
        <taxon>Ovalentaria</taxon>
        <taxon>Atherinomorphae</taxon>
        <taxon>Cyprinodontiformes</taxon>
        <taxon>Fundulidae</taxon>
        <taxon>Fundulus</taxon>
    </lineage>
</organism>
<keyword evidence="3 7" id="KW-0812">Transmembrane</keyword>
<keyword evidence="4 7" id="KW-1133">Transmembrane helix</keyword>
<evidence type="ECO:0000256" key="5">
    <source>
        <dbReference type="ARBA" id="ARBA00023128"/>
    </source>
</evidence>
<dbReference type="Ensembl" id="ENSFHET00000019982.1">
    <property type="protein sequence ID" value="ENSFHEP00000029397.1"/>
    <property type="gene ID" value="ENSFHEG00000014110.1"/>
</dbReference>
<evidence type="ECO:0000256" key="2">
    <source>
        <dbReference type="ARBA" id="ARBA00010904"/>
    </source>
</evidence>
<keyword evidence="6 7" id="KW-0472">Membrane</keyword>
<feature type="compositionally biased region" description="Acidic residues" evidence="8">
    <location>
        <begin position="245"/>
        <end position="255"/>
    </location>
</feature>
<reference evidence="9" key="2">
    <citation type="submission" date="2025-09" db="UniProtKB">
        <authorList>
            <consortium name="Ensembl"/>
        </authorList>
    </citation>
    <scope>IDENTIFICATION</scope>
</reference>
<evidence type="ECO:0000256" key="8">
    <source>
        <dbReference type="SAM" id="MobiDB-lite"/>
    </source>
</evidence>